<dbReference type="PROSITE" id="PS00211">
    <property type="entry name" value="ABC_TRANSPORTER_1"/>
    <property type="match status" value="1"/>
</dbReference>
<comment type="similarity">
    <text evidence="1">Belongs to the ABC transporter superfamily.</text>
</comment>
<dbReference type="GO" id="GO:0016887">
    <property type="term" value="F:ATP hydrolysis activity"/>
    <property type="evidence" value="ECO:0007669"/>
    <property type="project" value="InterPro"/>
</dbReference>
<dbReference type="CDD" id="cd03214">
    <property type="entry name" value="ABC_Iron-Siderophores_B12_Hemin"/>
    <property type="match status" value="1"/>
</dbReference>
<dbReference type="SMART" id="SM00382">
    <property type="entry name" value="AAA"/>
    <property type="match status" value="1"/>
</dbReference>
<evidence type="ECO:0000313" key="6">
    <source>
        <dbReference type="Proteomes" id="UP000248863"/>
    </source>
</evidence>
<accession>A0A327KN19</accession>
<dbReference type="InterPro" id="IPR003593">
    <property type="entry name" value="AAA+_ATPase"/>
</dbReference>
<feature type="domain" description="ABC transporter" evidence="4">
    <location>
        <begin position="4"/>
        <end position="231"/>
    </location>
</feature>
<dbReference type="GO" id="GO:0005524">
    <property type="term" value="F:ATP binding"/>
    <property type="evidence" value="ECO:0007669"/>
    <property type="project" value="UniProtKB-KW"/>
</dbReference>
<evidence type="ECO:0000256" key="1">
    <source>
        <dbReference type="ARBA" id="ARBA00005417"/>
    </source>
</evidence>
<dbReference type="Pfam" id="PF00005">
    <property type="entry name" value="ABC_tran"/>
    <property type="match status" value="1"/>
</dbReference>
<dbReference type="SUPFAM" id="SSF52540">
    <property type="entry name" value="P-loop containing nucleoside triphosphate hydrolases"/>
    <property type="match status" value="1"/>
</dbReference>
<protein>
    <recommendedName>
        <fullName evidence="4">ABC transporter domain-containing protein</fullName>
    </recommendedName>
</protein>
<dbReference type="InterPro" id="IPR003439">
    <property type="entry name" value="ABC_transporter-like_ATP-bd"/>
</dbReference>
<sequence length="250" mass="26689">MTMLSLHDVTVERRGARLLAGVSLALPKTGAVAIVGPNGAGKSTLLRLLAGQAEPSSGVVRLGDTPLSTLPTRERAKTIGYVPQHFAPHWDLTVTDLVRLGVERGGGVPSGTLDAVIEAHDLVTLRRRKWSALSGGERARVLLAMVLAVDPPILLADEPGASLDIRHRLALVETLAARGGDRLCVVVMHDLDLAFRHFDRIVLVDRGRIVADATADALFEDQRLDAAFGVRFVRLATAHGRLLQAAGAPR</sequence>
<dbReference type="Proteomes" id="UP000248863">
    <property type="component" value="Unassembled WGS sequence"/>
</dbReference>
<dbReference type="PROSITE" id="PS50893">
    <property type="entry name" value="ABC_TRANSPORTER_2"/>
    <property type="match status" value="1"/>
</dbReference>
<keyword evidence="2" id="KW-0547">Nucleotide-binding</keyword>
<dbReference type="RefSeq" id="WP_111357367.1">
    <property type="nucleotide sequence ID" value="NZ_NHSK01000143.1"/>
</dbReference>
<dbReference type="InterPro" id="IPR027417">
    <property type="entry name" value="P-loop_NTPase"/>
</dbReference>
<gene>
    <name evidence="5" type="ORF">CH338_11770</name>
</gene>
<evidence type="ECO:0000259" key="4">
    <source>
        <dbReference type="PROSITE" id="PS50893"/>
    </source>
</evidence>
<dbReference type="PANTHER" id="PTHR42794">
    <property type="entry name" value="HEMIN IMPORT ATP-BINDING PROTEIN HMUV"/>
    <property type="match status" value="1"/>
</dbReference>
<name>A0A327KN19_9BRAD</name>
<dbReference type="EMBL" id="NPEU01000111">
    <property type="protein sequence ID" value="RAI38712.1"/>
    <property type="molecule type" value="Genomic_DNA"/>
</dbReference>
<comment type="caution">
    <text evidence="5">The sequence shown here is derived from an EMBL/GenBank/DDBJ whole genome shotgun (WGS) entry which is preliminary data.</text>
</comment>
<evidence type="ECO:0000313" key="5">
    <source>
        <dbReference type="EMBL" id="RAI38712.1"/>
    </source>
</evidence>
<dbReference type="OrthoDB" id="9805601at2"/>
<dbReference type="Gene3D" id="3.40.50.300">
    <property type="entry name" value="P-loop containing nucleotide triphosphate hydrolases"/>
    <property type="match status" value="1"/>
</dbReference>
<keyword evidence="6" id="KW-1185">Reference proteome</keyword>
<dbReference type="InterPro" id="IPR017871">
    <property type="entry name" value="ABC_transporter-like_CS"/>
</dbReference>
<dbReference type="PANTHER" id="PTHR42794:SF2">
    <property type="entry name" value="ABC TRANSPORTER ATP-BINDING PROTEIN"/>
    <property type="match status" value="1"/>
</dbReference>
<reference evidence="5 6" key="1">
    <citation type="submission" date="2017-07" db="EMBL/GenBank/DDBJ databases">
        <title>Draft Genome Sequences of Select Purple Nonsulfur Bacteria.</title>
        <authorList>
            <person name="Lasarre B."/>
            <person name="Mckinlay J.B."/>
        </authorList>
    </citation>
    <scope>NUCLEOTIDE SEQUENCE [LARGE SCALE GENOMIC DNA]</scope>
    <source>
        <strain evidence="5 6">DSM 11907</strain>
    </source>
</reference>
<keyword evidence="3" id="KW-0067">ATP-binding</keyword>
<evidence type="ECO:0000256" key="2">
    <source>
        <dbReference type="ARBA" id="ARBA00022741"/>
    </source>
</evidence>
<proteinExistence type="inferred from homology"/>
<evidence type="ECO:0000256" key="3">
    <source>
        <dbReference type="ARBA" id="ARBA00022840"/>
    </source>
</evidence>
<dbReference type="AlphaFoldDB" id="A0A327KN19"/>
<organism evidence="5 6">
    <name type="scientific">Rhodoplanes elegans</name>
    <dbReference type="NCBI Taxonomy" id="29408"/>
    <lineage>
        <taxon>Bacteria</taxon>
        <taxon>Pseudomonadati</taxon>
        <taxon>Pseudomonadota</taxon>
        <taxon>Alphaproteobacteria</taxon>
        <taxon>Hyphomicrobiales</taxon>
        <taxon>Nitrobacteraceae</taxon>
        <taxon>Rhodoplanes</taxon>
    </lineage>
</organism>